<comment type="caution">
    <text evidence="2">The sequence shown here is derived from an EMBL/GenBank/DDBJ whole genome shotgun (WGS) entry which is preliminary data.</text>
</comment>
<feature type="chain" id="PRO_5040763371" evidence="1">
    <location>
        <begin position="25"/>
        <end position="176"/>
    </location>
</feature>
<evidence type="ECO:0000313" key="3">
    <source>
        <dbReference type="Proteomes" id="UP001059041"/>
    </source>
</evidence>
<organism evidence="2 3">
    <name type="scientific">Triplophysa rosa</name>
    <name type="common">Cave loach</name>
    <dbReference type="NCBI Taxonomy" id="992332"/>
    <lineage>
        <taxon>Eukaryota</taxon>
        <taxon>Metazoa</taxon>
        <taxon>Chordata</taxon>
        <taxon>Craniata</taxon>
        <taxon>Vertebrata</taxon>
        <taxon>Euteleostomi</taxon>
        <taxon>Actinopterygii</taxon>
        <taxon>Neopterygii</taxon>
        <taxon>Teleostei</taxon>
        <taxon>Ostariophysi</taxon>
        <taxon>Cypriniformes</taxon>
        <taxon>Nemacheilidae</taxon>
        <taxon>Triplophysa</taxon>
    </lineage>
</organism>
<keyword evidence="1" id="KW-0732">Signal</keyword>
<sequence length="176" mass="19952">MCAIIRGAVLLHLLCFWTHSSVDAIDPRVMASIIRDIRAVTNRNNQYSFAVVLPREECNHQGTHSFGDSTQQIRRGLRSISRIYEGNRVIAARPMFNDNLLTDHAEYRLLTDQQGPSLVSEMSGIIRGAVLLHILCFWTQSCVDAIDPNVMASIIRDIRAVYVFHLLYAQPQMDLL</sequence>
<reference evidence="2" key="1">
    <citation type="submission" date="2021-02" db="EMBL/GenBank/DDBJ databases">
        <title>Comparative genomics reveals that relaxation of natural selection precedes convergent phenotypic evolution of cavefish.</title>
        <authorList>
            <person name="Peng Z."/>
        </authorList>
    </citation>
    <scope>NUCLEOTIDE SEQUENCE</scope>
    <source>
        <tissue evidence="2">Muscle</tissue>
    </source>
</reference>
<dbReference type="Proteomes" id="UP001059041">
    <property type="component" value="Linkage Group LG5"/>
</dbReference>
<dbReference type="Pfam" id="PF18744">
    <property type="entry name" value="SNAD1"/>
    <property type="match status" value="1"/>
</dbReference>
<evidence type="ECO:0000256" key="1">
    <source>
        <dbReference type="SAM" id="SignalP"/>
    </source>
</evidence>
<evidence type="ECO:0000313" key="2">
    <source>
        <dbReference type="EMBL" id="KAI7810145.1"/>
    </source>
</evidence>
<protein>
    <submittedName>
        <fullName evidence="2">Uncharacterized protein</fullName>
    </submittedName>
</protein>
<dbReference type="AlphaFoldDB" id="A0A9W8C7U0"/>
<accession>A0A9W8C7U0</accession>
<proteinExistence type="predicted"/>
<keyword evidence="3" id="KW-1185">Reference proteome</keyword>
<gene>
    <name evidence="2" type="ORF">IRJ41_022953</name>
</gene>
<dbReference type="InterPro" id="IPR040958">
    <property type="entry name" value="SNAD1"/>
</dbReference>
<dbReference type="EMBL" id="JAFHDT010000005">
    <property type="protein sequence ID" value="KAI7810145.1"/>
    <property type="molecule type" value="Genomic_DNA"/>
</dbReference>
<name>A0A9W8C7U0_TRIRA</name>
<feature type="signal peptide" evidence="1">
    <location>
        <begin position="1"/>
        <end position="24"/>
    </location>
</feature>